<dbReference type="PROSITE" id="PS50234">
    <property type="entry name" value="VWFA"/>
    <property type="match status" value="1"/>
</dbReference>
<evidence type="ECO:0000313" key="3">
    <source>
        <dbReference type="EMBL" id="MBN8230501.1"/>
    </source>
</evidence>
<gene>
    <name evidence="3" type="ORF">JYK02_23595</name>
</gene>
<dbReference type="InterPro" id="IPR002035">
    <property type="entry name" value="VWF_A"/>
</dbReference>
<evidence type="ECO:0000259" key="2">
    <source>
        <dbReference type="PROSITE" id="PS50234"/>
    </source>
</evidence>
<name>A0ABS3DGP4_9BACT</name>
<dbReference type="Gene3D" id="3.40.50.410">
    <property type="entry name" value="von Willebrand factor, type A domain"/>
    <property type="match status" value="1"/>
</dbReference>
<accession>A0ABS3DGP4</accession>
<dbReference type="Proteomes" id="UP000664052">
    <property type="component" value="Unassembled WGS sequence"/>
</dbReference>
<sequence length="458" mass="48404">MKQTAWAVERDAEGGREVLLLVTLEAEAETPRAPVAVNLVIDRSASMRGAPLAAAVEAARALVERAGPKDYVGLLTFDADAEQVLPVRAMEPSAKAAFLKTLSRLDSGEGTALHEAVEQGAEAVRRVLVPGARPQLLMLTDGEPSVGPTALGEFKVLGQRVHDSGVALHALGLGRHYLPEILEALTGPSGTGFTHVDDAEGLPLAVGALGAELFGEVVADARVYVLPTGFADLRCRHRYPSRVEGDAMSAALGAVSHAFPRRVLFAGVLEKGDWNLTVTASYTEHGDTRRLSVPVTRLLPDSEEGRFVRAVSAELELVSYEAAAWKALSRRQQDAAERALEGADKGLYKLARLGSADVPAQRHVDRLSDLRRAVERRAAQPSALGVRRAQSEVSRITMSRIGPALPAAAVAPVQAQVQVHDGPPAPRALPAVANGGAPKPSTLDGAAMLPWKTGNTES</sequence>
<dbReference type="RefSeq" id="WP_207054200.1">
    <property type="nucleotide sequence ID" value="NZ_JAFIMU010000007.1"/>
</dbReference>
<organism evidence="3 4">
    <name type="scientific">Corallococcus macrosporus</name>
    <dbReference type="NCBI Taxonomy" id="35"/>
    <lineage>
        <taxon>Bacteria</taxon>
        <taxon>Pseudomonadati</taxon>
        <taxon>Myxococcota</taxon>
        <taxon>Myxococcia</taxon>
        <taxon>Myxococcales</taxon>
        <taxon>Cystobacterineae</taxon>
        <taxon>Myxococcaceae</taxon>
        <taxon>Corallococcus</taxon>
    </lineage>
</organism>
<dbReference type="SMART" id="SM00327">
    <property type="entry name" value="VWA"/>
    <property type="match status" value="1"/>
</dbReference>
<keyword evidence="4" id="KW-1185">Reference proteome</keyword>
<dbReference type="InterPro" id="IPR051266">
    <property type="entry name" value="CLCR"/>
</dbReference>
<proteinExistence type="predicted"/>
<dbReference type="PANTHER" id="PTHR10579:SF43">
    <property type="entry name" value="ZINC FINGER (C3HC4-TYPE RING FINGER) FAMILY PROTEIN"/>
    <property type="match status" value="1"/>
</dbReference>
<evidence type="ECO:0000313" key="4">
    <source>
        <dbReference type="Proteomes" id="UP000664052"/>
    </source>
</evidence>
<comment type="caution">
    <text evidence="3">The sequence shown here is derived from an EMBL/GenBank/DDBJ whole genome shotgun (WGS) entry which is preliminary data.</text>
</comment>
<reference evidence="3 4" key="1">
    <citation type="submission" date="2021-02" db="EMBL/GenBank/DDBJ databases">
        <title>De Novo genome assembly of isolated myxobacteria.</title>
        <authorList>
            <person name="Stevens D.C."/>
        </authorList>
    </citation>
    <scope>NUCLEOTIDE SEQUENCE [LARGE SCALE GENOMIC DNA]</scope>
    <source>
        <strain evidence="3 4">ATCC 29039</strain>
    </source>
</reference>
<evidence type="ECO:0000256" key="1">
    <source>
        <dbReference type="SAM" id="MobiDB-lite"/>
    </source>
</evidence>
<dbReference type="EMBL" id="JAFIMU010000007">
    <property type="protein sequence ID" value="MBN8230501.1"/>
    <property type="molecule type" value="Genomic_DNA"/>
</dbReference>
<dbReference type="SUPFAM" id="SSF53300">
    <property type="entry name" value="vWA-like"/>
    <property type="match status" value="1"/>
</dbReference>
<dbReference type="InterPro" id="IPR036465">
    <property type="entry name" value="vWFA_dom_sf"/>
</dbReference>
<protein>
    <submittedName>
        <fullName evidence="3">VWA domain-containing protein</fullName>
    </submittedName>
</protein>
<feature type="region of interest" description="Disordered" evidence="1">
    <location>
        <begin position="423"/>
        <end position="458"/>
    </location>
</feature>
<feature type="domain" description="VWFA" evidence="2">
    <location>
        <begin position="36"/>
        <end position="217"/>
    </location>
</feature>
<dbReference type="PANTHER" id="PTHR10579">
    <property type="entry name" value="CALCIUM-ACTIVATED CHLORIDE CHANNEL REGULATOR"/>
    <property type="match status" value="1"/>
</dbReference>
<dbReference type="Pfam" id="PF00092">
    <property type="entry name" value="VWA"/>
    <property type="match status" value="1"/>
</dbReference>